<reference evidence="1 2" key="1">
    <citation type="journal article" date="2015" name="Genome Biol. Evol.">
        <title>Comparative Genomics of a Bacterivorous Green Alga Reveals Evolutionary Causalities and Consequences of Phago-Mixotrophic Mode of Nutrition.</title>
        <authorList>
            <person name="Burns J.A."/>
            <person name="Paasch A."/>
            <person name="Narechania A."/>
            <person name="Kim E."/>
        </authorList>
    </citation>
    <scope>NUCLEOTIDE SEQUENCE [LARGE SCALE GENOMIC DNA]</scope>
    <source>
        <strain evidence="1 2">PLY_AMNH</strain>
    </source>
</reference>
<evidence type="ECO:0000313" key="1">
    <source>
        <dbReference type="EMBL" id="KAK3240718.1"/>
    </source>
</evidence>
<name>A0AAE0BQ48_9CHLO</name>
<organism evidence="1 2">
    <name type="scientific">Cymbomonas tetramitiformis</name>
    <dbReference type="NCBI Taxonomy" id="36881"/>
    <lineage>
        <taxon>Eukaryota</taxon>
        <taxon>Viridiplantae</taxon>
        <taxon>Chlorophyta</taxon>
        <taxon>Pyramimonadophyceae</taxon>
        <taxon>Pyramimonadales</taxon>
        <taxon>Pyramimonadaceae</taxon>
        <taxon>Cymbomonas</taxon>
    </lineage>
</organism>
<dbReference type="AlphaFoldDB" id="A0AAE0BQ48"/>
<sequence>MNRLAAEVTWLNWTAAKSAGWHWTAGPMTRTGRQLKSTSTGRQLSFPYYELDGSQSTMDWTAAEVVHAGIDRSRPHYELDGQLSRRDALDGSQVDA</sequence>
<accession>A0AAE0BQ48</accession>
<protein>
    <submittedName>
        <fullName evidence="1">Uncharacterized protein</fullName>
    </submittedName>
</protein>
<keyword evidence="2" id="KW-1185">Reference proteome</keyword>
<gene>
    <name evidence="1" type="ORF">CYMTET_49456</name>
</gene>
<comment type="caution">
    <text evidence="1">The sequence shown here is derived from an EMBL/GenBank/DDBJ whole genome shotgun (WGS) entry which is preliminary data.</text>
</comment>
<dbReference type="Proteomes" id="UP001190700">
    <property type="component" value="Unassembled WGS sequence"/>
</dbReference>
<proteinExistence type="predicted"/>
<dbReference type="EMBL" id="LGRX02033567">
    <property type="protein sequence ID" value="KAK3240718.1"/>
    <property type="molecule type" value="Genomic_DNA"/>
</dbReference>
<evidence type="ECO:0000313" key="2">
    <source>
        <dbReference type="Proteomes" id="UP001190700"/>
    </source>
</evidence>